<dbReference type="GO" id="GO:0008270">
    <property type="term" value="F:zinc ion binding"/>
    <property type="evidence" value="ECO:0007669"/>
    <property type="project" value="UniProtKB-KW"/>
</dbReference>
<feature type="compositionally biased region" description="Polar residues" evidence="6">
    <location>
        <begin position="538"/>
        <end position="551"/>
    </location>
</feature>
<keyword evidence="1" id="KW-0808">Transferase</keyword>
<evidence type="ECO:0000256" key="4">
    <source>
        <dbReference type="ARBA" id="ARBA00022833"/>
    </source>
</evidence>
<keyword evidence="2 5" id="KW-0479">Metal-binding</keyword>
<name>A0A4Y9XYC4_9AGAM</name>
<keyword evidence="3 5" id="KW-0863">Zinc-finger</keyword>
<feature type="compositionally biased region" description="Basic and acidic residues" evidence="6">
    <location>
        <begin position="442"/>
        <end position="454"/>
    </location>
</feature>
<evidence type="ECO:0008006" key="11">
    <source>
        <dbReference type="Google" id="ProtNLM"/>
    </source>
</evidence>
<sequence length="612" mass="66723">MDRPSTSKPRGICKYYNSPRGCFQGDRCKFLHGEQEKLTPYDKSKTCRHFVKGYCKRGADCWFRHVMPDVNTPGAAHAPPPMAADANICGICLEEPTTFGLLSGCSHIFCVECLRNWRDPEGKNEEMLFSHVNKKCPYCRTPSKSVTPSSHFYPDGHPGKAATIERHKASAHRVHCKYFQQSRPNDRFCPFGRDCIYLHENEDGTPYIFHAGVDHYMGQLARRTQSSRESTERLFIENTVNRFLSSSFQDMNLYIEDIRTILSQSDSQNRSTTVQNRRNNANPTTGNNPGQSSGADGMETLAVNIIRDTTHLSNDIEDILTNSLRPTIMTLISEAEERSTAATDNTPTDVPHVPSIPLRPFDLGFNPSPRPASPTPSTDSLPGLESVSGSESESEYSGVIDDEDSSGDVPERQSNRSAELNILIARLRRAVSGVARAQGDVRSVEPEEPNHESSEAPEPPSPRSESPPLTLDDQQDDDVSTPEVVHPEEPDDPVLDAASASAGGDHSSETVDVGEHISVSLPPSVISLGEAADLTSTVEALDSASTETPSAPSVAPLTQDMVAPQRPISDAEPPFMTDGRGRVVWSRVGSKTGGTHGRGRGRPGDTEDTGSG</sequence>
<dbReference type="STRING" id="205917.A0A4Y9XYC4"/>
<dbReference type="Pfam" id="PF00097">
    <property type="entry name" value="zf-C3HC4"/>
    <property type="match status" value="1"/>
</dbReference>
<dbReference type="PROSITE" id="PS00518">
    <property type="entry name" value="ZF_RING_1"/>
    <property type="match status" value="1"/>
</dbReference>
<feature type="domain" description="C3H1-type" evidence="8">
    <location>
        <begin position="7"/>
        <end position="35"/>
    </location>
</feature>
<dbReference type="Gene3D" id="4.10.1000.10">
    <property type="entry name" value="Zinc finger, CCCH-type"/>
    <property type="match status" value="1"/>
</dbReference>
<keyword evidence="4 5" id="KW-0862">Zinc</keyword>
<feature type="compositionally biased region" description="Polar residues" evidence="6">
    <location>
        <begin position="265"/>
        <end position="275"/>
    </location>
</feature>
<evidence type="ECO:0000313" key="10">
    <source>
        <dbReference type="Proteomes" id="UP000298327"/>
    </source>
</evidence>
<feature type="compositionally biased region" description="Low complexity" evidence="6">
    <location>
        <begin position="375"/>
        <end position="399"/>
    </location>
</feature>
<dbReference type="PROSITE" id="PS50089">
    <property type="entry name" value="ZF_RING_2"/>
    <property type="match status" value="1"/>
</dbReference>
<proteinExistence type="predicted"/>
<feature type="region of interest" description="Disordered" evidence="6">
    <location>
        <begin position="265"/>
        <end position="296"/>
    </location>
</feature>
<dbReference type="GO" id="GO:0061630">
    <property type="term" value="F:ubiquitin protein ligase activity"/>
    <property type="evidence" value="ECO:0007669"/>
    <property type="project" value="InterPro"/>
</dbReference>
<dbReference type="InterPro" id="IPR001841">
    <property type="entry name" value="Znf_RING"/>
</dbReference>
<feature type="domain" description="C3H1-type" evidence="8">
    <location>
        <begin position="170"/>
        <end position="202"/>
    </location>
</feature>
<dbReference type="InterPro" id="IPR036855">
    <property type="entry name" value="Znf_CCCH_sf"/>
</dbReference>
<feature type="region of interest" description="Disordered" evidence="6">
    <location>
        <begin position="336"/>
        <end position="414"/>
    </location>
</feature>
<dbReference type="InterPro" id="IPR018957">
    <property type="entry name" value="Znf_C3HC4_RING-type"/>
</dbReference>
<keyword evidence="10" id="KW-1185">Reference proteome</keyword>
<dbReference type="CDD" id="cd16521">
    <property type="entry name" value="RING-HC_MKRN"/>
    <property type="match status" value="1"/>
</dbReference>
<reference evidence="9 10" key="1">
    <citation type="submission" date="2019-02" db="EMBL/GenBank/DDBJ databases">
        <title>Genome sequencing of the rare red list fungi Dentipellis fragilis.</title>
        <authorList>
            <person name="Buettner E."/>
            <person name="Kellner H."/>
        </authorList>
    </citation>
    <scope>NUCLEOTIDE SEQUENCE [LARGE SCALE GENOMIC DNA]</scope>
    <source>
        <strain evidence="9 10">DSM 105465</strain>
    </source>
</reference>
<feature type="compositionally biased region" description="Low complexity" evidence="6">
    <location>
        <begin position="276"/>
        <end position="290"/>
    </location>
</feature>
<evidence type="ECO:0000259" key="7">
    <source>
        <dbReference type="PROSITE" id="PS50089"/>
    </source>
</evidence>
<dbReference type="OrthoDB" id="250836at2759"/>
<comment type="caution">
    <text evidence="9">The sequence shown here is derived from an EMBL/GenBank/DDBJ whole genome shotgun (WGS) entry which is preliminary data.</text>
</comment>
<gene>
    <name evidence="9" type="ORF">EVG20_g9704</name>
</gene>
<dbReference type="SUPFAM" id="SSF57850">
    <property type="entry name" value="RING/U-box"/>
    <property type="match status" value="1"/>
</dbReference>
<dbReference type="Proteomes" id="UP000298327">
    <property type="component" value="Unassembled WGS sequence"/>
</dbReference>
<evidence type="ECO:0000256" key="1">
    <source>
        <dbReference type="ARBA" id="ARBA00022679"/>
    </source>
</evidence>
<dbReference type="SMART" id="SM00356">
    <property type="entry name" value="ZnF_C3H1"/>
    <property type="match status" value="3"/>
</dbReference>
<accession>A0A4Y9XYC4</accession>
<feature type="zinc finger region" description="C3H1-type" evidence="5">
    <location>
        <begin position="170"/>
        <end position="202"/>
    </location>
</feature>
<dbReference type="PROSITE" id="PS50103">
    <property type="entry name" value="ZF_C3H1"/>
    <property type="match status" value="3"/>
</dbReference>
<dbReference type="InterPro" id="IPR045072">
    <property type="entry name" value="MKRN-like"/>
</dbReference>
<evidence type="ECO:0000313" key="9">
    <source>
        <dbReference type="EMBL" id="TFY54433.1"/>
    </source>
</evidence>
<feature type="zinc finger region" description="C3H1-type" evidence="5">
    <location>
        <begin position="41"/>
        <end position="68"/>
    </location>
</feature>
<evidence type="ECO:0000256" key="2">
    <source>
        <dbReference type="ARBA" id="ARBA00022723"/>
    </source>
</evidence>
<feature type="region of interest" description="Disordered" evidence="6">
    <location>
        <begin position="538"/>
        <end position="612"/>
    </location>
</feature>
<feature type="compositionally biased region" description="Low complexity" evidence="6">
    <location>
        <begin position="495"/>
        <end position="505"/>
    </location>
</feature>
<dbReference type="EMBL" id="SEOQ01001026">
    <property type="protein sequence ID" value="TFY54433.1"/>
    <property type="molecule type" value="Genomic_DNA"/>
</dbReference>
<dbReference type="GO" id="GO:0000209">
    <property type="term" value="P:protein polyubiquitination"/>
    <property type="evidence" value="ECO:0007669"/>
    <property type="project" value="InterPro"/>
</dbReference>
<dbReference type="AlphaFoldDB" id="A0A4Y9XYC4"/>
<feature type="domain" description="RING-type" evidence="7">
    <location>
        <begin position="89"/>
        <end position="140"/>
    </location>
</feature>
<dbReference type="SUPFAM" id="SSF90229">
    <property type="entry name" value="CCCH zinc finger"/>
    <property type="match status" value="2"/>
</dbReference>
<dbReference type="InterPro" id="IPR000571">
    <property type="entry name" value="Znf_CCCH"/>
</dbReference>
<dbReference type="PANTHER" id="PTHR11224">
    <property type="entry name" value="MAKORIN-RELATED"/>
    <property type="match status" value="1"/>
</dbReference>
<dbReference type="InterPro" id="IPR017907">
    <property type="entry name" value="Znf_RING_CS"/>
</dbReference>
<evidence type="ECO:0000259" key="8">
    <source>
        <dbReference type="PROSITE" id="PS50103"/>
    </source>
</evidence>
<dbReference type="SMART" id="SM00184">
    <property type="entry name" value="RING"/>
    <property type="match status" value="1"/>
</dbReference>
<dbReference type="Gene3D" id="3.30.40.10">
    <property type="entry name" value="Zinc/RING finger domain, C3HC4 (zinc finger)"/>
    <property type="match status" value="1"/>
</dbReference>
<feature type="compositionally biased region" description="Basic and acidic residues" evidence="6">
    <location>
        <begin position="506"/>
        <end position="515"/>
    </location>
</feature>
<evidence type="ECO:0000256" key="6">
    <source>
        <dbReference type="SAM" id="MobiDB-lite"/>
    </source>
</evidence>
<evidence type="ECO:0000256" key="3">
    <source>
        <dbReference type="ARBA" id="ARBA00022771"/>
    </source>
</evidence>
<organism evidence="9 10">
    <name type="scientific">Dentipellis fragilis</name>
    <dbReference type="NCBI Taxonomy" id="205917"/>
    <lineage>
        <taxon>Eukaryota</taxon>
        <taxon>Fungi</taxon>
        <taxon>Dikarya</taxon>
        <taxon>Basidiomycota</taxon>
        <taxon>Agaricomycotina</taxon>
        <taxon>Agaricomycetes</taxon>
        <taxon>Russulales</taxon>
        <taxon>Hericiaceae</taxon>
        <taxon>Dentipellis</taxon>
    </lineage>
</organism>
<dbReference type="PANTHER" id="PTHR11224:SF10">
    <property type="entry name" value="IP09428P-RELATED"/>
    <property type="match status" value="1"/>
</dbReference>
<evidence type="ECO:0000256" key="5">
    <source>
        <dbReference type="PROSITE-ProRule" id="PRU00723"/>
    </source>
</evidence>
<feature type="zinc finger region" description="C3H1-type" evidence="5">
    <location>
        <begin position="7"/>
        <end position="35"/>
    </location>
</feature>
<protein>
    <recommendedName>
        <fullName evidence="11">RING-type E3 ubiquitin transferase</fullName>
    </recommendedName>
</protein>
<feature type="domain" description="C3H1-type" evidence="8">
    <location>
        <begin position="41"/>
        <end position="68"/>
    </location>
</feature>
<feature type="region of interest" description="Disordered" evidence="6">
    <location>
        <begin position="434"/>
        <end position="516"/>
    </location>
</feature>
<dbReference type="InterPro" id="IPR013083">
    <property type="entry name" value="Znf_RING/FYVE/PHD"/>
</dbReference>